<evidence type="ECO:0000256" key="2">
    <source>
        <dbReference type="ARBA" id="ARBA00011881"/>
    </source>
</evidence>
<dbReference type="GO" id="GO:0006543">
    <property type="term" value="P:L-glutamine catabolic process"/>
    <property type="evidence" value="ECO:0007669"/>
    <property type="project" value="TreeGrafter"/>
</dbReference>
<dbReference type="InterPro" id="IPR012338">
    <property type="entry name" value="Beta-lactam/transpept-like"/>
</dbReference>
<dbReference type="SUPFAM" id="SSF56601">
    <property type="entry name" value="beta-lactamase/transpeptidase-like"/>
    <property type="match status" value="1"/>
</dbReference>
<evidence type="ECO:0000256" key="3">
    <source>
        <dbReference type="ARBA" id="ARBA00012918"/>
    </source>
</evidence>
<feature type="binding site" evidence="6">
    <location>
        <position position="196"/>
    </location>
    <ligand>
        <name>substrate</name>
    </ligand>
</feature>
<evidence type="ECO:0000256" key="5">
    <source>
        <dbReference type="ARBA" id="ARBA00049534"/>
    </source>
</evidence>
<comment type="catalytic activity">
    <reaction evidence="5 6">
        <text>L-glutamine + H2O = L-glutamate + NH4(+)</text>
        <dbReference type="Rhea" id="RHEA:15889"/>
        <dbReference type="ChEBI" id="CHEBI:15377"/>
        <dbReference type="ChEBI" id="CHEBI:28938"/>
        <dbReference type="ChEBI" id="CHEBI:29985"/>
        <dbReference type="ChEBI" id="CHEBI:58359"/>
        <dbReference type="EC" id="3.5.1.2"/>
    </reaction>
</comment>
<evidence type="ECO:0000256" key="1">
    <source>
        <dbReference type="ARBA" id="ARBA00011076"/>
    </source>
</evidence>
<dbReference type="PANTHER" id="PTHR12544:SF29">
    <property type="entry name" value="GLUTAMINASE"/>
    <property type="match status" value="1"/>
</dbReference>
<protein>
    <recommendedName>
        <fullName evidence="3 6">Glutaminase</fullName>
        <ecNumber evidence="3 6">3.5.1.2</ecNumber>
    </recommendedName>
</protein>
<feature type="binding site" evidence="6">
    <location>
        <position position="165"/>
    </location>
    <ligand>
        <name>substrate</name>
    </ligand>
</feature>
<comment type="subunit">
    <text evidence="2 6">Homotetramer.</text>
</comment>
<dbReference type="EC" id="3.5.1.2" evidence="3 6"/>
<dbReference type="SMART" id="SM00100">
    <property type="entry name" value="cNMP"/>
    <property type="match status" value="1"/>
</dbReference>
<feature type="binding site" evidence="6">
    <location>
        <position position="266"/>
    </location>
    <ligand>
        <name>substrate</name>
    </ligand>
</feature>
<dbReference type="Pfam" id="PF04960">
    <property type="entry name" value="Glutaminase"/>
    <property type="match status" value="1"/>
</dbReference>
<dbReference type="GO" id="GO:0006537">
    <property type="term" value="P:glutamate biosynthetic process"/>
    <property type="evidence" value="ECO:0007669"/>
    <property type="project" value="TreeGrafter"/>
</dbReference>
<comment type="similarity">
    <text evidence="1 6">Belongs to the glutaminase family.</text>
</comment>
<dbReference type="OrthoDB" id="9788822at2"/>
<dbReference type="InterPro" id="IPR018488">
    <property type="entry name" value="cNMP-bd_CS"/>
</dbReference>
<dbReference type="Gene3D" id="3.40.710.10">
    <property type="entry name" value="DD-peptidase/beta-lactamase superfamily"/>
    <property type="match status" value="1"/>
</dbReference>
<dbReference type="InterPro" id="IPR036513">
    <property type="entry name" value="STAS_dom_sf"/>
</dbReference>
<proteinExistence type="inferred from homology"/>
<dbReference type="PANTHER" id="PTHR12544">
    <property type="entry name" value="GLUTAMINASE"/>
    <property type="match status" value="1"/>
</dbReference>
<name>A0A480AS45_9BURK</name>
<dbReference type="SUPFAM" id="SSF52091">
    <property type="entry name" value="SpoIIaa-like"/>
    <property type="match status" value="1"/>
</dbReference>
<dbReference type="Gene3D" id="2.60.120.10">
    <property type="entry name" value="Jelly Rolls"/>
    <property type="match status" value="1"/>
</dbReference>
<dbReference type="InterPro" id="IPR015868">
    <property type="entry name" value="Glutaminase"/>
</dbReference>
<comment type="caution">
    <text evidence="9">The sequence shown here is derived from an EMBL/GenBank/DDBJ whole genome shotgun (WGS) entry which is preliminary data.</text>
</comment>
<evidence type="ECO:0000259" key="8">
    <source>
        <dbReference type="PROSITE" id="PS50801"/>
    </source>
</evidence>
<dbReference type="GO" id="GO:0004359">
    <property type="term" value="F:glutaminase activity"/>
    <property type="evidence" value="ECO:0007669"/>
    <property type="project" value="UniProtKB-UniRule"/>
</dbReference>
<dbReference type="Proteomes" id="UP000301751">
    <property type="component" value="Unassembled WGS sequence"/>
</dbReference>
<evidence type="ECO:0000256" key="4">
    <source>
        <dbReference type="ARBA" id="ARBA00022801"/>
    </source>
</evidence>
<dbReference type="PROSITE" id="PS50042">
    <property type="entry name" value="CNMP_BINDING_3"/>
    <property type="match status" value="1"/>
</dbReference>
<dbReference type="Gene3D" id="3.30.750.24">
    <property type="entry name" value="STAS domain"/>
    <property type="match status" value="1"/>
</dbReference>
<keyword evidence="6" id="KW-0007">Acetylation</keyword>
<dbReference type="InterPro" id="IPR018490">
    <property type="entry name" value="cNMP-bd_dom_sf"/>
</dbReference>
<keyword evidence="10" id="KW-1185">Reference proteome</keyword>
<dbReference type="InterPro" id="IPR014710">
    <property type="entry name" value="RmlC-like_jellyroll"/>
</dbReference>
<feature type="binding site" evidence="6">
    <location>
        <position position="248"/>
    </location>
    <ligand>
        <name>substrate</name>
    </ligand>
</feature>
<dbReference type="SUPFAM" id="SSF51206">
    <property type="entry name" value="cAMP-binding domain-like"/>
    <property type="match status" value="1"/>
</dbReference>
<dbReference type="AlphaFoldDB" id="A0A480AS45"/>
<dbReference type="HAMAP" id="MF_00313">
    <property type="entry name" value="Glutaminase"/>
    <property type="match status" value="1"/>
</dbReference>
<dbReference type="PROSITE" id="PS50801">
    <property type="entry name" value="STAS"/>
    <property type="match status" value="1"/>
</dbReference>
<feature type="binding site" evidence="6">
    <location>
        <position position="71"/>
    </location>
    <ligand>
        <name>substrate</name>
    </ligand>
</feature>
<feature type="domain" description="Cyclic nucleotide-binding" evidence="7">
    <location>
        <begin position="477"/>
        <end position="597"/>
    </location>
</feature>
<dbReference type="InterPro" id="IPR002645">
    <property type="entry name" value="STAS_dom"/>
</dbReference>
<dbReference type="PROSITE" id="PS00889">
    <property type="entry name" value="CNMP_BINDING_2"/>
    <property type="match status" value="1"/>
</dbReference>
<reference evidence="10" key="1">
    <citation type="submission" date="2019-03" db="EMBL/GenBank/DDBJ databases">
        <title>Aquabacterium pictum sp.nov., the first bacteriochlorophyll a-containing freshwater bacterium in the genus Aquabacterium of the class Betaproteobacteria.</title>
        <authorList>
            <person name="Hirose S."/>
            <person name="Tank M."/>
            <person name="Hara E."/>
            <person name="Tamaki H."/>
            <person name="Takaichi S."/>
            <person name="Haruta S."/>
            <person name="Hanada S."/>
        </authorList>
    </citation>
    <scope>NUCLEOTIDE SEQUENCE [LARGE SCALE GENOMIC DNA]</scope>
    <source>
        <strain evidence="10">W35</strain>
    </source>
</reference>
<keyword evidence="4 6" id="KW-0378">Hydrolase</keyword>
<evidence type="ECO:0000259" key="7">
    <source>
        <dbReference type="PROSITE" id="PS50042"/>
    </source>
</evidence>
<sequence length="614" mass="64939">MSLPPSATPSPIQAYLDTLHREFSGLTAGEVATYIPELAKVAPDGFGIVLATVDGQVYEVGDARHAFSIQSVSKPFVYGIALEDNGRARVEQAIGMEPTGDPFNAISLEPGTGRPLNPMINAGAIAAAALVAGTTEAARLARVLDALSAFAGRPLDIDQAIFESERDTGHRNRAIGHMLRNYGIVDGDPEPALGLYFRQCAVRVDCRDLALMAATLANGGVHPATGQRAVRSEFIEPMLSLMTTCGMYDYSGSWVYNVGLPAKSGVGGGIIAVLPGQLGIGVYSPRLDERGNSARGVAVCRRISADLGLHFLQPPRPSVATVRARYTLQSVRSKRRRTAAEGRQLDALGPQAEVFELQGDLRFATLEPVLRAVVAGAAQITVLDFKRVGHVDGGAARMLAGLASRCAALGHQLVLSRVRRGELLAGLDAMLAPQAIPVVSFQPALDAALEWCERRLLARPADRGALPVVLPLADSRLCRGLTADEVGQLQAQLHRSQHESGALIVQRGDPADAIYLLAAGEVSVIVDLPGGGHKRLSTLSAGMVFGESALIAGGQRSADVRADTAVDCWSLRAEVFERLKLEQPRLAITLLHNLLSSASETIGRLTAEVAALEG</sequence>
<feature type="binding site" evidence="6">
    <location>
        <position position="121"/>
    </location>
    <ligand>
        <name>substrate</name>
    </ligand>
</feature>
<evidence type="ECO:0000313" key="10">
    <source>
        <dbReference type="Proteomes" id="UP000301751"/>
    </source>
</evidence>
<evidence type="ECO:0000313" key="9">
    <source>
        <dbReference type="EMBL" id="GCL64364.1"/>
    </source>
</evidence>
<dbReference type="NCBIfam" id="TIGR03814">
    <property type="entry name" value="Gln_ase"/>
    <property type="match status" value="1"/>
</dbReference>
<organism evidence="9 10">
    <name type="scientific">Pseudaquabacterium pictum</name>
    <dbReference type="NCBI Taxonomy" id="2315236"/>
    <lineage>
        <taxon>Bacteria</taxon>
        <taxon>Pseudomonadati</taxon>
        <taxon>Pseudomonadota</taxon>
        <taxon>Betaproteobacteria</taxon>
        <taxon>Burkholderiales</taxon>
        <taxon>Sphaerotilaceae</taxon>
        <taxon>Pseudaquabacterium</taxon>
    </lineage>
</organism>
<feature type="binding site" evidence="6">
    <location>
        <position position="172"/>
    </location>
    <ligand>
        <name>substrate</name>
    </ligand>
</feature>
<dbReference type="RefSeq" id="WP_137734097.1">
    <property type="nucleotide sequence ID" value="NZ_BJCL01000009.1"/>
</dbReference>
<dbReference type="CDD" id="cd00038">
    <property type="entry name" value="CAP_ED"/>
    <property type="match status" value="1"/>
</dbReference>
<dbReference type="InterPro" id="IPR000595">
    <property type="entry name" value="cNMP-bd_dom"/>
</dbReference>
<dbReference type="Pfam" id="PF00027">
    <property type="entry name" value="cNMP_binding"/>
    <property type="match status" value="1"/>
</dbReference>
<evidence type="ECO:0000256" key="6">
    <source>
        <dbReference type="HAMAP-Rule" id="MF_00313"/>
    </source>
</evidence>
<dbReference type="PROSITE" id="PS00888">
    <property type="entry name" value="CNMP_BINDING_1"/>
    <property type="match status" value="1"/>
</dbReference>
<dbReference type="FunFam" id="3.40.710.10:FF:000005">
    <property type="entry name" value="Glutaminase"/>
    <property type="match status" value="1"/>
</dbReference>
<gene>
    <name evidence="9" type="primary">glsA1</name>
    <name evidence="6" type="synonym">glsA</name>
    <name evidence="9" type="ORF">AQPW35_34450</name>
</gene>
<dbReference type="EMBL" id="BJCL01000009">
    <property type="protein sequence ID" value="GCL64364.1"/>
    <property type="molecule type" value="Genomic_DNA"/>
</dbReference>
<accession>A0A480AS45</accession>
<feature type="domain" description="STAS" evidence="8">
    <location>
        <begin position="354"/>
        <end position="452"/>
    </location>
</feature>